<dbReference type="HAMAP" id="MF_01023">
    <property type="entry name" value="HisC_aminotrans_2"/>
    <property type="match status" value="1"/>
</dbReference>
<evidence type="ECO:0000313" key="11">
    <source>
        <dbReference type="EMBL" id="RZO27432.1"/>
    </source>
</evidence>
<dbReference type="Proteomes" id="UP000318710">
    <property type="component" value="Unassembled WGS sequence"/>
</dbReference>
<dbReference type="InterPro" id="IPR050106">
    <property type="entry name" value="HistidinolP_aminotransfase"/>
</dbReference>
<comment type="cofactor">
    <cofactor evidence="1 9">
        <name>pyridoxal 5'-phosphate</name>
        <dbReference type="ChEBI" id="CHEBI:597326"/>
    </cofactor>
</comment>
<gene>
    <name evidence="9" type="primary">hisC</name>
    <name evidence="11" type="ORF">EVA93_03285</name>
</gene>
<keyword evidence="6 9" id="KW-0808">Transferase</keyword>
<keyword evidence="9" id="KW-0028">Amino-acid biosynthesis</keyword>
<comment type="pathway">
    <text evidence="2 9">Amino-acid biosynthesis; L-histidine biosynthesis; L-histidine from 5-phospho-alpha-D-ribose 1-diphosphate: step 7/9.</text>
</comment>
<dbReference type="InterPro" id="IPR005861">
    <property type="entry name" value="HisP_aminotrans"/>
</dbReference>
<dbReference type="InterPro" id="IPR015424">
    <property type="entry name" value="PyrdxlP-dep_Trfase"/>
</dbReference>
<evidence type="ECO:0000256" key="3">
    <source>
        <dbReference type="ARBA" id="ARBA00007970"/>
    </source>
</evidence>
<dbReference type="AlphaFoldDB" id="A0A520N1T7"/>
<comment type="subunit">
    <text evidence="4 9">Homodimer.</text>
</comment>
<comment type="caution">
    <text evidence="11">The sequence shown here is derived from an EMBL/GenBank/DDBJ whole genome shotgun (WGS) entry which is preliminary data.</text>
</comment>
<evidence type="ECO:0000313" key="12">
    <source>
        <dbReference type="Proteomes" id="UP000318710"/>
    </source>
</evidence>
<evidence type="ECO:0000256" key="1">
    <source>
        <dbReference type="ARBA" id="ARBA00001933"/>
    </source>
</evidence>
<dbReference type="GO" id="GO:0030170">
    <property type="term" value="F:pyridoxal phosphate binding"/>
    <property type="evidence" value="ECO:0007669"/>
    <property type="project" value="InterPro"/>
</dbReference>
<dbReference type="GO" id="GO:0004400">
    <property type="term" value="F:histidinol-phosphate transaminase activity"/>
    <property type="evidence" value="ECO:0007669"/>
    <property type="project" value="UniProtKB-UniRule"/>
</dbReference>
<comment type="similarity">
    <text evidence="3 9">Belongs to the class-II pyridoxal-phosphate-dependent aminotransferase family. Histidinol-phosphate aminotransferase subfamily.</text>
</comment>
<keyword evidence="7 9" id="KW-0663">Pyridoxal phosphate</keyword>
<comment type="catalytic activity">
    <reaction evidence="8 9">
        <text>L-histidinol phosphate + 2-oxoglutarate = 3-(imidazol-4-yl)-2-oxopropyl phosphate + L-glutamate</text>
        <dbReference type="Rhea" id="RHEA:23744"/>
        <dbReference type="ChEBI" id="CHEBI:16810"/>
        <dbReference type="ChEBI" id="CHEBI:29985"/>
        <dbReference type="ChEBI" id="CHEBI:57766"/>
        <dbReference type="ChEBI" id="CHEBI:57980"/>
        <dbReference type="EC" id="2.6.1.9"/>
    </reaction>
</comment>
<evidence type="ECO:0000259" key="10">
    <source>
        <dbReference type="Pfam" id="PF00155"/>
    </source>
</evidence>
<dbReference type="PANTHER" id="PTHR43643">
    <property type="entry name" value="HISTIDINOL-PHOSPHATE AMINOTRANSFERASE 2"/>
    <property type="match status" value="1"/>
</dbReference>
<evidence type="ECO:0000256" key="9">
    <source>
        <dbReference type="HAMAP-Rule" id="MF_01023"/>
    </source>
</evidence>
<dbReference type="GO" id="GO:0000105">
    <property type="term" value="P:L-histidine biosynthetic process"/>
    <property type="evidence" value="ECO:0007669"/>
    <property type="project" value="UniProtKB-UniRule"/>
</dbReference>
<keyword evidence="9" id="KW-0368">Histidine biosynthesis</keyword>
<dbReference type="InterPro" id="IPR015422">
    <property type="entry name" value="PyrdxlP-dep_Trfase_small"/>
</dbReference>
<dbReference type="CDD" id="cd00609">
    <property type="entry name" value="AAT_like"/>
    <property type="match status" value="1"/>
</dbReference>
<accession>A0A520N1T7</accession>
<name>A0A520N1T7_9GAMM</name>
<protein>
    <recommendedName>
        <fullName evidence="9">Histidinol-phosphate aminotransferase</fullName>
        <ecNumber evidence="9">2.6.1.9</ecNumber>
    </recommendedName>
    <alternativeName>
        <fullName evidence="9">Imidazole acetol-phosphate transaminase</fullName>
    </alternativeName>
</protein>
<dbReference type="SUPFAM" id="SSF53383">
    <property type="entry name" value="PLP-dependent transferases"/>
    <property type="match status" value="1"/>
</dbReference>
<dbReference type="EC" id="2.6.1.9" evidence="9"/>
<evidence type="ECO:0000256" key="8">
    <source>
        <dbReference type="ARBA" id="ARBA00047481"/>
    </source>
</evidence>
<evidence type="ECO:0000256" key="6">
    <source>
        <dbReference type="ARBA" id="ARBA00022679"/>
    </source>
</evidence>
<keyword evidence="5 9" id="KW-0032">Aminotransferase</keyword>
<dbReference type="EMBL" id="SHBF01000017">
    <property type="protein sequence ID" value="RZO27432.1"/>
    <property type="molecule type" value="Genomic_DNA"/>
</dbReference>
<evidence type="ECO:0000256" key="7">
    <source>
        <dbReference type="ARBA" id="ARBA00022898"/>
    </source>
</evidence>
<dbReference type="NCBIfam" id="TIGR01141">
    <property type="entry name" value="hisC"/>
    <property type="match status" value="1"/>
</dbReference>
<feature type="modified residue" description="N6-(pyridoxal phosphate)lysine" evidence="9">
    <location>
        <position position="225"/>
    </location>
</feature>
<dbReference type="PANTHER" id="PTHR43643:SF3">
    <property type="entry name" value="HISTIDINOL-PHOSPHATE AMINOTRANSFERASE"/>
    <property type="match status" value="1"/>
</dbReference>
<dbReference type="InterPro" id="IPR004839">
    <property type="entry name" value="Aminotransferase_I/II_large"/>
</dbReference>
<evidence type="ECO:0000256" key="5">
    <source>
        <dbReference type="ARBA" id="ARBA00022576"/>
    </source>
</evidence>
<dbReference type="PROSITE" id="PS00105">
    <property type="entry name" value="AA_TRANSFER_CLASS_1"/>
    <property type="match status" value="1"/>
</dbReference>
<dbReference type="Pfam" id="PF00155">
    <property type="entry name" value="Aminotran_1_2"/>
    <property type="match status" value="1"/>
</dbReference>
<dbReference type="InterPro" id="IPR004838">
    <property type="entry name" value="NHTrfase_class1_PyrdxlP-BS"/>
</dbReference>
<dbReference type="Gene3D" id="3.90.1150.10">
    <property type="entry name" value="Aspartate Aminotransferase, domain 1"/>
    <property type="match status" value="1"/>
</dbReference>
<dbReference type="InterPro" id="IPR015421">
    <property type="entry name" value="PyrdxlP-dep_Trfase_major"/>
</dbReference>
<dbReference type="Gene3D" id="3.40.640.10">
    <property type="entry name" value="Type I PLP-dependent aspartate aminotransferase-like (Major domain)"/>
    <property type="match status" value="1"/>
</dbReference>
<reference evidence="11 12" key="1">
    <citation type="submission" date="2019-02" db="EMBL/GenBank/DDBJ databases">
        <title>Prokaryotic population dynamics and viral predation in marine succession experiment using metagenomics: the confinement effect.</title>
        <authorList>
            <person name="Haro-Moreno J.M."/>
            <person name="Rodriguez-Valera F."/>
            <person name="Lopez-Perez M."/>
        </authorList>
    </citation>
    <scope>NUCLEOTIDE SEQUENCE [LARGE SCALE GENOMIC DNA]</scope>
    <source>
        <strain evidence="11">MED-G160</strain>
    </source>
</reference>
<dbReference type="UniPathway" id="UPA00031">
    <property type="reaction ID" value="UER00012"/>
</dbReference>
<evidence type="ECO:0000256" key="4">
    <source>
        <dbReference type="ARBA" id="ARBA00011738"/>
    </source>
</evidence>
<proteinExistence type="inferred from homology"/>
<evidence type="ECO:0000256" key="2">
    <source>
        <dbReference type="ARBA" id="ARBA00005011"/>
    </source>
</evidence>
<sequence length="363" mass="41286">MDYLKYINPGIKSINTYEPGKSIEEVMEKYNLKNIVKLASNENSLGPSPKALEVINNFKDVHLYPDGDGLKLKSKISEIENINSDQIILGNGSNEILEIISQTFLSPVTESIFSKHAFIVYKLASKVRGSKFHEVDACKWGHDLNGFLKKINDKTRLIFIANPNNPTGTYLSHKDILEFLKKVPKKVLVVIDLAYFEYVTAEDYIETNEILDKFPNVIFTKSFSKIHGLSALRIGYGFGNKTLIEIMNRVRQPFNVNTVAQKAAIESLSDQRYLKNSINQNTKERLYLYKSLEIIGMDYIPSQGNFICIDTKTSAKNIFESLLQKGVIVRPIDLYGMPTHIRVTIGNRTENNIFLEKFKEVLS</sequence>
<organism evidence="11 12">
    <name type="scientific">SAR86 cluster bacterium</name>
    <dbReference type="NCBI Taxonomy" id="2030880"/>
    <lineage>
        <taxon>Bacteria</taxon>
        <taxon>Pseudomonadati</taxon>
        <taxon>Pseudomonadota</taxon>
        <taxon>Gammaproteobacteria</taxon>
        <taxon>SAR86 cluster</taxon>
    </lineage>
</organism>
<feature type="domain" description="Aminotransferase class I/classII large" evidence="10">
    <location>
        <begin position="34"/>
        <end position="357"/>
    </location>
</feature>